<feature type="region of interest" description="Disordered" evidence="1">
    <location>
        <begin position="26"/>
        <end position="62"/>
    </location>
</feature>
<feature type="compositionally biased region" description="Polar residues" evidence="1">
    <location>
        <begin position="41"/>
        <end position="50"/>
    </location>
</feature>
<reference evidence="2 3" key="1">
    <citation type="submission" date="2013-11" db="EMBL/GenBank/DDBJ databases">
        <title>Genome sequencing of Stegodyphus mimosarum.</title>
        <authorList>
            <person name="Bechsgaard J."/>
        </authorList>
    </citation>
    <scope>NUCLEOTIDE SEQUENCE [LARGE SCALE GENOMIC DNA]</scope>
</reference>
<evidence type="ECO:0000313" key="3">
    <source>
        <dbReference type="Proteomes" id="UP000054359"/>
    </source>
</evidence>
<dbReference type="Proteomes" id="UP000054359">
    <property type="component" value="Unassembled WGS sequence"/>
</dbReference>
<name>A0A087TRA8_STEMI</name>
<evidence type="ECO:0000256" key="1">
    <source>
        <dbReference type="SAM" id="MobiDB-lite"/>
    </source>
</evidence>
<sequence length="62" mass="7023">MFLVCSQLLIFNKKKKMPALKQAEFTSDDDDITETEELSSQTNSGSTSLELPTEDEQFNHPN</sequence>
<dbReference type="EMBL" id="KK116390">
    <property type="protein sequence ID" value="KFM67647.1"/>
    <property type="molecule type" value="Genomic_DNA"/>
</dbReference>
<organism evidence="2 3">
    <name type="scientific">Stegodyphus mimosarum</name>
    <name type="common">African social velvet spider</name>
    <dbReference type="NCBI Taxonomy" id="407821"/>
    <lineage>
        <taxon>Eukaryota</taxon>
        <taxon>Metazoa</taxon>
        <taxon>Ecdysozoa</taxon>
        <taxon>Arthropoda</taxon>
        <taxon>Chelicerata</taxon>
        <taxon>Arachnida</taxon>
        <taxon>Araneae</taxon>
        <taxon>Araneomorphae</taxon>
        <taxon>Entelegynae</taxon>
        <taxon>Eresoidea</taxon>
        <taxon>Eresidae</taxon>
        <taxon>Stegodyphus</taxon>
    </lineage>
</organism>
<feature type="compositionally biased region" description="Acidic residues" evidence="1">
    <location>
        <begin position="26"/>
        <end position="37"/>
    </location>
</feature>
<accession>A0A087TRA8</accession>
<gene>
    <name evidence="2" type="ORF">X975_16315</name>
</gene>
<proteinExistence type="predicted"/>
<feature type="non-terminal residue" evidence="2">
    <location>
        <position position="62"/>
    </location>
</feature>
<dbReference type="AlphaFoldDB" id="A0A087TRA8"/>
<protein>
    <submittedName>
        <fullName evidence="2">Uncharacterized protein</fullName>
    </submittedName>
</protein>
<evidence type="ECO:0000313" key="2">
    <source>
        <dbReference type="EMBL" id="KFM67647.1"/>
    </source>
</evidence>
<keyword evidence="3" id="KW-1185">Reference proteome</keyword>